<reference evidence="1" key="1">
    <citation type="submission" date="2018-05" db="EMBL/GenBank/DDBJ databases">
        <authorList>
            <person name="Lanie J.A."/>
            <person name="Ng W.-L."/>
            <person name="Kazmierczak K.M."/>
            <person name="Andrzejewski T.M."/>
            <person name="Davidsen T.M."/>
            <person name="Wayne K.J."/>
            <person name="Tettelin H."/>
            <person name="Glass J.I."/>
            <person name="Rusch D."/>
            <person name="Podicherti R."/>
            <person name="Tsui H.-C.T."/>
            <person name="Winkler M.E."/>
        </authorList>
    </citation>
    <scope>NUCLEOTIDE SEQUENCE</scope>
</reference>
<accession>A0A382ZNA5</accession>
<evidence type="ECO:0000313" key="1">
    <source>
        <dbReference type="EMBL" id="SVD96962.1"/>
    </source>
</evidence>
<dbReference type="AlphaFoldDB" id="A0A382ZNA5"/>
<proteinExistence type="predicted"/>
<gene>
    <name evidence="1" type="ORF">METZ01_LOCUS449816</name>
</gene>
<feature type="non-terminal residue" evidence="1">
    <location>
        <position position="30"/>
    </location>
</feature>
<dbReference type="EMBL" id="UINC01185318">
    <property type="protein sequence ID" value="SVD96962.1"/>
    <property type="molecule type" value="Genomic_DNA"/>
</dbReference>
<sequence length="30" mass="3479">MELFNELKERGHEQVSFFHDPYSGLKGIVA</sequence>
<organism evidence="1">
    <name type="scientific">marine metagenome</name>
    <dbReference type="NCBI Taxonomy" id="408172"/>
    <lineage>
        <taxon>unclassified sequences</taxon>
        <taxon>metagenomes</taxon>
        <taxon>ecological metagenomes</taxon>
    </lineage>
</organism>
<protein>
    <submittedName>
        <fullName evidence="1">Uncharacterized protein</fullName>
    </submittedName>
</protein>
<name>A0A382ZNA5_9ZZZZ</name>